<organism evidence="1 2">
    <name type="scientific">Tritonibacter mobilis F1926</name>
    <dbReference type="NCBI Taxonomy" id="1265309"/>
    <lineage>
        <taxon>Bacteria</taxon>
        <taxon>Pseudomonadati</taxon>
        <taxon>Pseudomonadota</taxon>
        <taxon>Alphaproteobacteria</taxon>
        <taxon>Rhodobacterales</taxon>
        <taxon>Paracoccaceae</taxon>
        <taxon>Tritonibacter</taxon>
    </lineage>
</organism>
<keyword evidence="1" id="KW-0614">Plasmid</keyword>
<dbReference type="GeneID" id="28251779"/>
<proteinExistence type="predicted"/>
<protein>
    <submittedName>
        <fullName evidence="1">Uncharacterized protein</fullName>
    </submittedName>
</protein>
<dbReference type="EMBL" id="CP015231">
    <property type="protein sequence ID" value="ANP42667.1"/>
    <property type="molecule type" value="Genomic_DNA"/>
</dbReference>
<accession>A0A1B1A816</accession>
<evidence type="ECO:0000313" key="2">
    <source>
        <dbReference type="Proteomes" id="UP000013243"/>
    </source>
</evidence>
<name>A0A1B1A816_9RHOB</name>
<reference evidence="1 2" key="1">
    <citation type="journal article" date="2016" name="ISME J.">
        <title>Global occurrence and heterogeneity of the Roseobacter-clade species Ruegeria mobilis.</title>
        <authorList>
            <person name="Sonnenschein E."/>
            <person name="Gram L."/>
        </authorList>
    </citation>
    <scope>NUCLEOTIDE SEQUENCE [LARGE SCALE GENOMIC DNA]</scope>
    <source>
        <strain evidence="1 2">F1926</strain>
        <plasmid evidence="1 2">unnamed1</plasmid>
    </source>
</reference>
<dbReference type="KEGG" id="rmb:K529_018055"/>
<dbReference type="OrthoDB" id="7706261at2"/>
<geneLocation type="plasmid" evidence="1 2">
    <name>unnamed1</name>
</geneLocation>
<dbReference type="RefSeq" id="WP_005620499.1">
    <property type="nucleotide sequence ID" value="NZ_CP015231.1"/>
</dbReference>
<dbReference type="Proteomes" id="UP000013243">
    <property type="component" value="Plasmid unnamed1"/>
</dbReference>
<sequence length="162" mass="17029">MNKTVNSKHGSVSSTEVPARKWRLKGAVLLSASLLMGCAAVEPLPSVPTKTGSTVFEARQSLEFCAPQGPKGAKAAVTSSYIASMIFLGILPGAIIAASGEDHTRSQGALNAVDDCLGKQGFERRELTAQEAAAIKQRDRYAREMLLSHLVAGGTLADYQGP</sequence>
<evidence type="ECO:0000313" key="1">
    <source>
        <dbReference type="EMBL" id="ANP42667.1"/>
    </source>
</evidence>
<gene>
    <name evidence="1" type="ORF">K529_018055</name>
</gene>
<dbReference type="AlphaFoldDB" id="A0A1B1A816"/>